<keyword evidence="4 7" id="KW-0812">Transmembrane</keyword>
<evidence type="ECO:0000256" key="7">
    <source>
        <dbReference type="SAM" id="Phobius"/>
    </source>
</evidence>
<dbReference type="GO" id="GO:0008324">
    <property type="term" value="F:monoatomic cation transmembrane transporter activity"/>
    <property type="evidence" value="ECO:0007669"/>
    <property type="project" value="InterPro"/>
</dbReference>
<accession>A0A7T4A096</accession>
<evidence type="ECO:0000256" key="1">
    <source>
        <dbReference type="ARBA" id="ARBA00004651"/>
    </source>
</evidence>
<keyword evidence="5 7" id="KW-1133">Transmembrane helix</keyword>
<protein>
    <submittedName>
        <fullName evidence="8">Na+/H+ antiporter subunit E</fullName>
    </submittedName>
</protein>
<name>A0A7T4A096_9MICO</name>
<feature type="transmembrane region" description="Helical" evidence="7">
    <location>
        <begin position="12"/>
        <end position="30"/>
    </location>
</feature>
<proteinExistence type="inferred from homology"/>
<evidence type="ECO:0000313" key="8">
    <source>
        <dbReference type="EMBL" id="QQB14893.1"/>
    </source>
</evidence>
<dbReference type="Proteomes" id="UP000595374">
    <property type="component" value="Chromosome"/>
</dbReference>
<evidence type="ECO:0000256" key="3">
    <source>
        <dbReference type="ARBA" id="ARBA00022475"/>
    </source>
</evidence>
<dbReference type="Pfam" id="PF01899">
    <property type="entry name" value="MNHE"/>
    <property type="match status" value="1"/>
</dbReference>
<sequence>MTPRTPVNKGRRIIQQLVLVFFLVVLWVMLWDSLTVLSVVTGIILAFLVTRVFYLPPVVLSGRFNILHAAVFAGWFLYSMVIASVEVAWFSFRPKAVGAGSVIAADLRTRSDLMMTLVADTASLIPGSIIVDSDRARGRLYLHVLDADTDEKILAAKKQVYDIEGLLIKALGSTRDLAALKVDPDPLAASAERGGTR</sequence>
<dbReference type="NCBIfam" id="NF006521">
    <property type="entry name" value="PRK08965.1-5"/>
    <property type="match status" value="1"/>
</dbReference>
<reference evidence="8 9" key="1">
    <citation type="submission" date="2020-12" db="EMBL/GenBank/DDBJ databases">
        <title>FDA dAtabase for Regulatory Grade micrObial Sequences (FDA-ARGOS): Supporting development and validation of Infectious Disease Dx tests.</title>
        <authorList>
            <person name="Sproer C."/>
            <person name="Gronow S."/>
            <person name="Severitt S."/>
            <person name="Schroder I."/>
            <person name="Tallon L."/>
            <person name="Sadzewicz L."/>
            <person name="Zhao X."/>
            <person name="Boylan J."/>
            <person name="Ott S."/>
            <person name="Bowen H."/>
            <person name="Vavikolanu K."/>
            <person name="Mehta A."/>
            <person name="Aluvathingal J."/>
            <person name="Nadendla S."/>
            <person name="Lowell S."/>
            <person name="Myers T."/>
            <person name="Yan Y."/>
            <person name="Sichtig H."/>
        </authorList>
    </citation>
    <scope>NUCLEOTIDE SEQUENCE [LARGE SCALE GENOMIC DNA]</scope>
    <source>
        <strain evidence="8 9">FDAARGOS_990</strain>
    </source>
</reference>
<keyword evidence="6 7" id="KW-0472">Membrane</keyword>
<dbReference type="InterPro" id="IPR002758">
    <property type="entry name" value="Cation_antiport_E"/>
</dbReference>
<dbReference type="PANTHER" id="PTHR34584:SF1">
    <property type="entry name" value="NA(+)_H(+) ANTIPORTER SUBUNIT E1"/>
    <property type="match status" value="1"/>
</dbReference>
<dbReference type="RefSeq" id="WP_198499938.1">
    <property type="nucleotide sequence ID" value="NZ_CP065989.1"/>
</dbReference>
<organism evidence="8 9">
    <name type="scientific">Brevibacterium casei</name>
    <dbReference type="NCBI Taxonomy" id="33889"/>
    <lineage>
        <taxon>Bacteria</taxon>
        <taxon>Bacillati</taxon>
        <taxon>Actinomycetota</taxon>
        <taxon>Actinomycetes</taxon>
        <taxon>Micrococcales</taxon>
        <taxon>Brevibacteriaceae</taxon>
        <taxon>Brevibacterium</taxon>
    </lineage>
</organism>
<keyword evidence="3" id="KW-1003">Cell membrane</keyword>
<evidence type="ECO:0000256" key="4">
    <source>
        <dbReference type="ARBA" id="ARBA00022692"/>
    </source>
</evidence>
<comment type="similarity">
    <text evidence="2">Belongs to the CPA3 antiporters (TC 2.A.63) subunit E family.</text>
</comment>
<feature type="transmembrane region" description="Helical" evidence="7">
    <location>
        <begin position="66"/>
        <end position="92"/>
    </location>
</feature>
<evidence type="ECO:0000313" key="9">
    <source>
        <dbReference type="Proteomes" id="UP000595374"/>
    </source>
</evidence>
<dbReference type="GO" id="GO:0005886">
    <property type="term" value="C:plasma membrane"/>
    <property type="evidence" value="ECO:0007669"/>
    <property type="project" value="UniProtKB-SubCell"/>
</dbReference>
<evidence type="ECO:0000256" key="2">
    <source>
        <dbReference type="ARBA" id="ARBA00006228"/>
    </source>
</evidence>
<dbReference type="PANTHER" id="PTHR34584">
    <property type="entry name" value="NA(+)/H(+) ANTIPORTER SUBUNIT E1"/>
    <property type="match status" value="1"/>
</dbReference>
<dbReference type="EMBL" id="CP065989">
    <property type="protein sequence ID" value="QQB14893.1"/>
    <property type="molecule type" value="Genomic_DNA"/>
</dbReference>
<feature type="transmembrane region" description="Helical" evidence="7">
    <location>
        <begin position="36"/>
        <end position="54"/>
    </location>
</feature>
<comment type="subcellular location">
    <subcellularLocation>
        <location evidence="1">Cell membrane</location>
        <topology evidence="1">Multi-pass membrane protein</topology>
    </subcellularLocation>
</comment>
<evidence type="ECO:0000256" key="5">
    <source>
        <dbReference type="ARBA" id="ARBA00022989"/>
    </source>
</evidence>
<dbReference type="AlphaFoldDB" id="A0A7T4A096"/>
<evidence type="ECO:0000256" key="6">
    <source>
        <dbReference type="ARBA" id="ARBA00023136"/>
    </source>
</evidence>
<gene>
    <name evidence="8" type="ORF">I6H47_02640</name>
</gene>